<dbReference type="KEGG" id="cact:HZ995_09400"/>
<keyword evidence="1" id="KW-0732">Signal</keyword>
<feature type="signal peptide" evidence="1">
    <location>
        <begin position="1"/>
        <end position="22"/>
    </location>
</feature>
<dbReference type="InterPro" id="IPR014558">
    <property type="entry name" value="UCP029720"/>
</dbReference>
<evidence type="ECO:0000313" key="2">
    <source>
        <dbReference type="EMBL" id="QTN34723.1"/>
    </source>
</evidence>
<sequence>MNRFMIIATAAALSVTACTSYAAGHGHKDVKLSDAGYFTDGHDMTLYTFDKDDAGKSNCNAGCAKAWPPLILEGKADALPEGFSVISRKNGDQQVAYNDQPLYLWVQDKKPGQTTGDGVGGTWHIAKP</sequence>
<reference evidence="2" key="1">
    <citation type="submission" date="2020-07" db="EMBL/GenBank/DDBJ databases">
        <title>Genome sequences of bacteria associated with the marine, planktonic diatom Thalassiosira profunda strain ECT2AJA-044.</title>
        <authorList>
            <person name="Gargas C.B."/>
            <person name="Roberts W.R."/>
            <person name="Alverson A.J."/>
        </authorList>
    </citation>
    <scope>NUCLEOTIDE SEQUENCE</scope>
    <source>
        <strain evidence="2">ECT2AJA-044</strain>
    </source>
</reference>
<gene>
    <name evidence="2" type="ORF">HZ995_09400</name>
</gene>
<protein>
    <recommendedName>
        <fullName evidence="4">Lipoprotein with Yx(FWY)xxD motif</fullName>
    </recommendedName>
</protein>
<dbReference type="EMBL" id="CP060010">
    <property type="protein sequence ID" value="QTN34723.1"/>
    <property type="molecule type" value="Genomic_DNA"/>
</dbReference>
<dbReference type="PROSITE" id="PS51257">
    <property type="entry name" value="PROKAR_LIPOPROTEIN"/>
    <property type="match status" value="1"/>
</dbReference>
<dbReference type="Pfam" id="PF03640">
    <property type="entry name" value="Lipoprotein_15"/>
    <property type="match status" value="2"/>
</dbReference>
<dbReference type="RefSeq" id="WP_245168632.1">
    <property type="nucleotide sequence ID" value="NZ_CP060010.1"/>
</dbReference>
<evidence type="ECO:0008006" key="4">
    <source>
        <dbReference type="Google" id="ProtNLM"/>
    </source>
</evidence>
<evidence type="ECO:0000313" key="3">
    <source>
        <dbReference type="Proteomes" id="UP000665026"/>
    </source>
</evidence>
<dbReference type="GO" id="GO:0043448">
    <property type="term" value="P:alkane catabolic process"/>
    <property type="evidence" value="ECO:0007669"/>
    <property type="project" value="TreeGrafter"/>
</dbReference>
<dbReference type="PANTHER" id="PTHR39335">
    <property type="entry name" value="BLL4220 PROTEIN"/>
    <property type="match status" value="1"/>
</dbReference>
<organism evidence="2 3">
    <name type="scientific">Cognatishimia activa</name>
    <dbReference type="NCBI Taxonomy" id="1715691"/>
    <lineage>
        <taxon>Bacteria</taxon>
        <taxon>Pseudomonadati</taxon>
        <taxon>Pseudomonadota</taxon>
        <taxon>Alphaproteobacteria</taxon>
        <taxon>Rhodobacterales</taxon>
        <taxon>Paracoccaceae</taxon>
        <taxon>Cognatishimia</taxon>
    </lineage>
</organism>
<evidence type="ECO:0000256" key="1">
    <source>
        <dbReference type="SAM" id="SignalP"/>
    </source>
</evidence>
<dbReference type="AlphaFoldDB" id="A0A975I647"/>
<dbReference type="PIRSF" id="PIRSF029720">
    <property type="entry name" value="UCP029720"/>
    <property type="match status" value="1"/>
</dbReference>
<dbReference type="InterPro" id="IPR005297">
    <property type="entry name" value="Lipoprotein_repeat"/>
</dbReference>
<feature type="chain" id="PRO_5037149770" description="Lipoprotein with Yx(FWY)xxD motif" evidence="1">
    <location>
        <begin position="23"/>
        <end position="128"/>
    </location>
</feature>
<name>A0A975I647_9RHOB</name>
<dbReference type="Proteomes" id="UP000665026">
    <property type="component" value="Chromosome"/>
</dbReference>
<proteinExistence type="predicted"/>
<accession>A0A975I647</accession>
<dbReference type="PANTHER" id="PTHR39335:SF1">
    <property type="entry name" value="BLL4220 PROTEIN"/>
    <property type="match status" value="1"/>
</dbReference>